<dbReference type="Gene3D" id="3.30.9.10">
    <property type="entry name" value="D-Amino Acid Oxidase, subunit A, domain 2"/>
    <property type="match status" value="1"/>
</dbReference>
<dbReference type="AlphaFoldDB" id="A0A6M2DLW2"/>
<comment type="cofactor">
    <cofactor evidence="1">
        <name>FAD</name>
        <dbReference type="ChEBI" id="CHEBI:57692"/>
    </cofactor>
</comment>
<keyword evidence="4" id="KW-0560">Oxidoreductase</keyword>
<organism evidence="10">
    <name type="scientific">Xenopsylla cheopis</name>
    <name type="common">Oriental rat flea</name>
    <name type="synonym">Pulex cheopis</name>
    <dbReference type="NCBI Taxonomy" id="163159"/>
    <lineage>
        <taxon>Eukaryota</taxon>
        <taxon>Metazoa</taxon>
        <taxon>Ecdysozoa</taxon>
        <taxon>Arthropoda</taxon>
        <taxon>Hexapoda</taxon>
        <taxon>Insecta</taxon>
        <taxon>Pterygota</taxon>
        <taxon>Neoptera</taxon>
        <taxon>Endopterygota</taxon>
        <taxon>Siphonaptera</taxon>
        <taxon>Pulicidae</taxon>
        <taxon>Xenopsyllinae</taxon>
        <taxon>Xenopsylla</taxon>
    </lineage>
</organism>
<evidence type="ECO:0000256" key="8">
    <source>
        <dbReference type="ARBA" id="ARBA00041137"/>
    </source>
</evidence>
<protein>
    <recommendedName>
        <fullName evidence="8">L-2-hydroxyglutarate dehydrogenase, mitochondrial</fullName>
        <ecNumber evidence="7">1.1.99.2</ecNumber>
    </recommendedName>
</protein>
<evidence type="ECO:0000256" key="5">
    <source>
        <dbReference type="ARBA" id="ARBA00036066"/>
    </source>
</evidence>
<evidence type="ECO:0000256" key="3">
    <source>
        <dbReference type="ARBA" id="ARBA00022827"/>
    </source>
</evidence>
<reference evidence="10" key="1">
    <citation type="submission" date="2020-03" db="EMBL/GenBank/DDBJ databases">
        <title>Transcriptomic Profiling of the Digestive Tract of the Rat Flea, Xenopsylla cheopis, Following Blood Feeding and Infection with Yersinia pestis.</title>
        <authorList>
            <person name="Bland D.M."/>
            <person name="Martens C.A."/>
            <person name="Virtaneva K."/>
            <person name="Kanakabandi K."/>
            <person name="Long D."/>
            <person name="Rosenke R."/>
            <person name="Saturday G.A."/>
            <person name="Hoyt F.H."/>
            <person name="Bruno D.P."/>
            <person name="Ribeiro J.M.C."/>
            <person name="Hinnebusch J."/>
        </authorList>
    </citation>
    <scope>NUCLEOTIDE SEQUENCE</scope>
</reference>
<sequence length="494" mass="55564">MLPTKKCFELALFYRLNLSTKRNFITAEGDTFSSENVFFQRAYAAKKSEKSESSDNESASYKSHSGSSKKYDIAIIGGGIVGTASAREIMSRHKKKKMIILEKENKLAVHQTGHNSGVLHCGIYYTPGSLRAKLCVEGIRLMYAYCDEKKIPYKKCGKLIVATTPLELERLKNLYDRGIKNQVPDMKIYCQDEIKKIEPHVEGLGAIFSPMTGIVDYAKVTNEMAKDFDSCGGEIKLNFNVKSFEDSKDPYYPIKIISTTKEEVLAKHVLCCAGLFSDRLAVKSGCSKNPQIIPFRGEYLILNPDKRHLVKANIYPVPDPSLPFLGVHCTPRMDGNIWLGPNAVIAFKREGYRWLDFNLRDTFEIFTNFGFIKLSLKNFRFGIMEIARSLIIPLQVCNLNKFLPDLTEYDVQAGPAGVRAQALDASGNLVDDFVFDRADTKPFNRILHCRNAPSPGATSSMAIAKVIADKIDDQIHRAEKEEEKMKRKDDDSVC</sequence>
<dbReference type="PANTHER" id="PTHR43104">
    <property type="entry name" value="L-2-HYDROXYGLUTARATE DEHYDROGENASE, MITOCHONDRIAL"/>
    <property type="match status" value="1"/>
</dbReference>
<proteinExistence type="inferred from homology"/>
<dbReference type="SUPFAM" id="SSF51905">
    <property type="entry name" value="FAD/NAD(P)-binding domain"/>
    <property type="match status" value="1"/>
</dbReference>
<evidence type="ECO:0000259" key="9">
    <source>
        <dbReference type="Pfam" id="PF01266"/>
    </source>
</evidence>
<evidence type="ECO:0000313" key="10">
    <source>
        <dbReference type="EMBL" id="NOV47303.1"/>
    </source>
</evidence>
<dbReference type="NCBIfam" id="NF008726">
    <property type="entry name" value="PRK11728.1"/>
    <property type="match status" value="1"/>
</dbReference>
<comment type="catalytic activity">
    <reaction evidence="5">
        <text>(S)-2-hydroxyglutarate + A = 2-oxoglutarate + AH2</text>
        <dbReference type="Rhea" id="RHEA:21252"/>
        <dbReference type="ChEBI" id="CHEBI:13193"/>
        <dbReference type="ChEBI" id="CHEBI:16782"/>
        <dbReference type="ChEBI" id="CHEBI:16810"/>
        <dbReference type="ChEBI" id="CHEBI:17499"/>
        <dbReference type="EC" id="1.1.99.2"/>
    </reaction>
</comment>
<dbReference type="Pfam" id="PF01266">
    <property type="entry name" value="DAO"/>
    <property type="match status" value="1"/>
</dbReference>
<dbReference type="InterPro" id="IPR006076">
    <property type="entry name" value="FAD-dep_OxRdtase"/>
</dbReference>
<dbReference type="EMBL" id="GIIL01003577">
    <property type="protein sequence ID" value="NOV47303.1"/>
    <property type="molecule type" value="Transcribed_RNA"/>
</dbReference>
<accession>A0A6M2DLW2</accession>
<dbReference type="EC" id="1.1.99.2" evidence="7"/>
<evidence type="ECO:0000256" key="2">
    <source>
        <dbReference type="ARBA" id="ARBA00022630"/>
    </source>
</evidence>
<evidence type="ECO:0000256" key="7">
    <source>
        <dbReference type="ARBA" id="ARBA00038878"/>
    </source>
</evidence>
<evidence type="ECO:0000256" key="1">
    <source>
        <dbReference type="ARBA" id="ARBA00001974"/>
    </source>
</evidence>
<keyword evidence="3" id="KW-0274">FAD</keyword>
<keyword evidence="2" id="KW-0285">Flavoprotein</keyword>
<dbReference type="InterPro" id="IPR036188">
    <property type="entry name" value="FAD/NAD-bd_sf"/>
</dbReference>
<evidence type="ECO:0000256" key="4">
    <source>
        <dbReference type="ARBA" id="ARBA00023002"/>
    </source>
</evidence>
<feature type="domain" description="FAD dependent oxidoreductase" evidence="9">
    <location>
        <begin position="72"/>
        <end position="469"/>
    </location>
</feature>
<dbReference type="Gene3D" id="3.50.50.60">
    <property type="entry name" value="FAD/NAD(P)-binding domain"/>
    <property type="match status" value="1"/>
</dbReference>
<comment type="similarity">
    <text evidence="6">Belongs to the L2HGDH family.</text>
</comment>
<dbReference type="GO" id="GO:0047545">
    <property type="term" value="F:(S)-2-hydroxyglutarate dehydrogenase activity"/>
    <property type="evidence" value="ECO:0007669"/>
    <property type="project" value="UniProtKB-EC"/>
</dbReference>
<evidence type="ECO:0000256" key="6">
    <source>
        <dbReference type="ARBA" id="ARBA00037941"/>
    </source>
</evidence>
<name>A0A6M2DLW2_XENCH</name>
<dbReference type="PANTHER" id="PTHR43104:SF2">
    <property type="entry name" value="L-2-HYDROXYGLUTARATE DEHYDROGENASE, MITOCHONDRIAL"/>
    <property type="match status" value="1"/>
</dbReference>